<proteinExistence type="predicted"/>
<reference evidence="1 2" key="1">
    <citation type="submission" date="2018-06" db="EMBL/GenBank/DDBJ databases">
        <title>Genomic Encyclopedia of Archaeal and Bacterial Type Strains, Phase II (KMG-II): from individual species to whole genera.</title>
        <authorList>
            <person name="Goeker M."/>
        </authorList>
    </citation>
    <scope>NUCLEOTIDE SEQUENCE [LARGE SCALE GENOMIC DNA]</scope>
    <source>
        <strain evidence="1 2">ATCC BAA-1881</strain>
    </source>
</reference>
<name>A0A326TQ49_THEHA</name>
<evidence type="ECO:0000313" key="1">
    <source>
        <dbReference type="EMBL" id="PZW18146.1"/>
    </source>
</evidence>
<dbReference type="Proteomes" id="UP000248806">
    <property type="component" value="Unassembled WGS sequence"/>
</dbReference>
<dbReference type="EMBL" id="QKUF01000059">
    <property type="protein sequence ID" value="PZW18146.1"/>
    <property type="molecule type" value="Genomic_DNA"/>
</dbReference>
<accession>A0A326TQ49</accession>
<protein>
    <submittedName>
        <fullName evidence="1">Uncharacterized protein</fullName>
    </submittedName>
</protein>
<organism evidence="1 2">
    <name type="scientific">Thermosporothrix hazakensis</name>
    <dbReference type="NCBI Taxonomy" id="644383"/>
    <lineage>
        <taxon>Bacteria</taxon>
        <taxon>Bacillati</taxon>
        <taxon>Chloroflexota</taxon>
        <taxon>Ktedonobacteria</taxon>
        <taxon>Ktedonobacterales</taxon>
        <taxon>Thermosporotrichaceae</taxon>
        <taxon>Thermosporothrix</taxon>
    </lineage>
</organism>
<dbReference type="RefSeq" id="WP_111326748.1">
    <property type="nucleotide sequence ID" value="NZ_QKUF01000059.1"/>
</dbReference>
<gene>
    <name evidence="1" type="ORF">EI42_06314</name>
</gene>
<comment type="caution">
    <text evidence="1">The sequence shown here is derived from an EMBL/GenBank/DDBJ whole genome shotgun (WGS) entry which is preliminary data.</text>
</comment>
<sequence>MSQEESSIIWEVYGSTHEQITRVVRLSEDRPHIHICALEQAACILGVEAENLRNRLHDMLSERYYDPCAESYQETVLAGEDVLNAHRDYLDAIVDEVINIGKELQAKAQHLKKTP</sequence>
<evidence type="ECO:0000313" key="2">
    <source>
        <dbReference type="Proteomes" id="UP000248806"/>
    </source>
</evidence>
<keyword evidence="2" id="KW-1185">Reference proteome</keyword>
<dbReference type="AlphaFoldDB" id="A0A326TQ49"/>